<reference evidence="3" key="1">
    <citation type="submission" date="2025-08" db="UniProtKB">
        <authorList>
            <consortium name="RefSeq"/>
        </authorList>
    </citation>
    <scope>IDENTIFICATION</scope>
    <source>
        <tissue evidence="3">Muscle</tissue>
    </source>
</reference>
<evidence type="ECO:0000313" key="2">
    <source>
        <dbReference type="Proteomes" id="UP000504627"/>
    </source>
</evidence>
<dbReference type="RefSeq" id="XP_039234633.1">
    <property type="nucleotide sequence ID" value="XM_039378699.1"/>
</dbReference>
<proteinExistence type="predicted"/>
<feature type="region of interest" description="Disordered" evidence="1">
    <location>
        <begin position="92"/>
        <end position="207"/>
    </location>
</feature>
<gene>
    <name evidence="3" type="primary">LOC113983650</name>
</gene>
<feature type="compositionally biased region" description="Low complexity" evidence="1">
    <location>
        <begin position="103"/>
        <end position="118"/>
    </location>
</feature>
<dbReference type="AlphaFoldDB" id="A0A7R5KAR8"/>
<dbReference type="GeneID" id="113983650"/>
<dbReference type="Proteomes" id="UP000504627">
    <property type="component" value="Unplaced"/>
</dbReference>
<dbReference type="InParanoid" id="A0A7R5KAR8"/>
<evidence type="ECO:0000256" key="1">
    <source>
        <dbReference type="SAM" id="MobiDB-lite"/>
    </source>
</evidence>
<feature type="compositionally biased region" description="Low complexity" evidence="1">
    <location>
        <begin position="146"/>
        <end position="155"/>
    </location>
</feature>
<protein>
    <submittedName>
        <fullName evidence="3">Uncharacterized protein LOC113983650</fullName>
    </submittedName>
</protein>
<accession>A0A7R5KAR8</accession>
<sequence>MARETLLDAVSSLMEIISPESLLPSVSLSYCPSVSTEMLCRRRRAPGVMALRRLRRPAVTSDTRRTCIMLQLEDIQIVSLVTHTTLPTVKAGTKFSGQAPRTPGSHSASPSGPLLSGPCAASPGTEPLSRQAHPGAERDPRRRRPGAPTAGGPANPREPERCGAGEAPVPGSAQRGGRRDRDSPGWEVSGGTQGAGRPSTARPPVVTATRQRLSPNFGRYNDRAAAAASPGRAVLRRGAVGAALTYGGDDGAHEVEGAGEVPAGPQGVDADARGHSRLVAPQEGAQLRQADVEDAAEVVQGPVPAELRRRLRRALEGREDGGAGAQLGSSPQHVPRSTCLAAAERGEEWRRNVCLGARSPESRDATETTMMGMSPPYISCPFLHLTGECFNLAGLMDMAKVTFPLSLGVHYAQGKVQACGSGNGAAGQTKLQDRQVYISCIYKSQGQLEKLSEKVVKWQTTLSCHLKIHCMCFTDPGATQFLEISPTSGIEMKPAKLTLTPSG</sequence>
<keyword evidence="2" id="KW-1185">Reference proteome</keyword>
<evidence type="ECO:0000313" key="3">
    <source>
        <dbReference type="RefSeq" id="XP_039234633.1"/>
    </source>
</evidence>
<organism evidence="2 3">
    <name type="scientific">Pipra filicauda</name>
    <name type="common">Wire-tailed manakin</name>
    <dbReference type="NCBI Taxonomy" id="649802"/>
    <lineage>
        <taxon>Eukaryota</taxon>
        <taxon>Metazoa</taxon>
        <taxon>Chordata</taxon>
        <taxon>Craniata</taxon>
        <taxon>Vertebrata</taxon>
        <taxon>Euteleostomi</taxon>
        <taxon>Archelosauria</taxon>
        <taxon>Archosauria</taxon>
        <taxon>Dinosauria</taxon>
        <taxon>Saurischia</taxon>
        <taxon>Theropoda</taxon>
        <taxon>Coelurosauria</taxon>
        <taxon>Aves</taxon>
        <taxon>Neognathae</taxon>
        <taxon>Neoaves</taxon>
        <taxon>Telluraves</taxon>
        <taxon>Australaves</taxon>
        <taxon>Passeriformes</taxon>
        <taxon>Pipridae</taxon>
        <taxon>Pipra</taxon>
    </lineage>
</organism>
<name>A0A7R5KAR8_9PASS</name>